<dbReference type="AlphaFoldDB" id="A0A9X1HT59"/>
<dbReference type="EMBL" id="JAIXNE010000002">
    <property type="protein sequence ID" value="MCA6074520.1"/>
    <property type="molecule type" value="Genomic_DNA"/>
</dbReference>
<dbReference type="InterPro" id="IPR023393">
    <property type="entry name" value="START-like_dom_sf"/>
</dbReference>
<dbReference type="Gene3D" id="3.30.530.20">
    <property type="match status" value="1"/>
</dbReference>
<evidence type="ECO:0000313" key="2">
    <source>
        <dbReference type="EMBL" id="MCA6074520.1"/>
    </source>
</evidence>
<keyword evidence="5" id="KW-1185">Reference proteome</keyword>
<feature type="transmembrane region" description="Helical" evidence="1">
    <location>
        <begin position="114"/>
        <end position="132"/>
    </location>
</feature>
<evidence type="ECO:0000313" key="5">
    <source>
        <dbReference type="Proteomes" id="UP001139409"/>
    </source>
</evidence>
<dbReference type="Proteomes" id="UP001139409">
    <property type="component" value="Unassembled WGS sequence"/>
</dbReference>
<evidence type="ECO:0000313" key="4">
    <source>
        <dbReference type="EMBL" id="MCA6076825.1"/>
    </source>
</evidence>
<evidence type="ECO:0008006" key="6">
    <source>
        <dbReference type="Google" id="ProtNLM"/>
    </source>
</evidence>
<dbReference type="RefSeq" id="WP_225697635.1">
    <property type="nucleotide sequence ID" value="NZ_JAIXNE010000002.1"/>
</dbReference>
<proteinExistence type="predicted"/>
<keyword evidence="1" id="KW-0812">Transmembrane</keyword>
<evidence type="ECO:0000313" key="3">
    <source>
        <dbReference type="EMBL" id="MCA6075697.1"/>
    </source>
</evidence>
<accession>A0A9X1HT59</accession>
<sequence length="141" mass="16763">MKIILRSDVKGDWQSVFRAFDRTLFEFLLPPGAKLLRFDGSRSGDIVHLRFPLNMEWKSKITQDHEENEHAFFVDEGVILPLGLKNWHHEHHVFKDGDGARIEDRITFSMGNTVLTMLTYPFLYLAFLPRVWQYKKYFKNF</sequence>
<reference evidence="3" key="1">
    <citation type="submission" date="2021-09" db="EMBL/GenBank/DDBJ databases">
        <title>Fulvivirga sp. isolated from coastal sediment.</title>
        <authorList>
            <person name="Yu H."/>
        </authorList>
    </citation>
    <scope>NUCLEOTIDE SEQUENCE</scope>
    <source>
        <strain evidence="3">1062</strain>
    </source>
</reference>
<comment type="caution">
    <text evidence="3">The sequence shown here is derived from an EMBL/GenBank/DDBJ whole genome shotgun (WGS) entry which is preliminary data.</text>
</comment>
<name>A0A9X1HT59_9BACT</name>
<dbReference type="EMBL" id="JAIXNE010000004">
    <property type="protein sequence ID" value="MCA6076825.1"/>
    <property type="molecule type" value="Genomic_DNA"/>
</dbReference>
<organism evidence="3 5">
    <name type="scientific">Fulvivirga sedimenti</name>
    <dbReference type="NCBI Taxonomy" id="2879465"/>
    <lineage>
        <taxon>Bacteria</taxon>
        <taxon>Pseudomonadati</taxon>
        <taxon>Bacteroidota</taxon>
        <taxon>Cytophagia</taxon>
        <taxon>Cytophagales</taxon>
        <taxon>Fulvivirgaceae</taxon>
        <taxon>Fulvivirga</taxon>
    </lineage>
</organism>
<keyword evidence="1" id="KW-1133">Transmembrane helix</keyword>
<evidence type="ECO:0000256" key="1">
    <source>
        <dbReference type="SAM" id="Phobius"/>
    </source>
</evidence>
<keyword evidence="1" id="KW-0472">Membrane</keyword>
<dbReference type="SUPFAM" id="SSF55961">
    <property type="entry name" value="Bet v1-like"/>
    <property type="match status" value="1"/>
</dbReference>
<dbReference type="EMBL" id="JAIXNE010000003">
    <property type="protein sequence ID" value="MCA6075697.1"/>
    <property type="molecule type" value="Genomic_DNA"/>
</dbReference>
<gene>
    <name evidence="2" type="ORF">LDX50_06550</name>
    <name evidence="3" type="ORF">LDX50_12520</name>
    <name evidence="4" type="ORF">LDX50_18240</name>
</gene>
<protein>
    <recommendedName>
        <fullName evidence="6">Ligand-binding SRPBCC domain-containing protein</fullName>
    </recommendedName>
</protein>